<dbReference type="EMBL" id="ML977590">
    <property type="protein sequence ID" value="KAF2000192.1"/>
    <property type="molecule type" value="Genomic_DNA"/>
</dbReference>
<keyword evidence="3" id="KW-1185">Reference proteome</keyword>
<feature type="compositionally biased region" description="Polar residues" evidence="1">
    <location>
        <begin position="74"/>
        <end position="85"/>
    </location>
</feature>
<feature type="region of interest" description="Disordered" evidence="1">
    <location>
        <begin position="549"/>
        <end position="684"/>
    </location>
</feature>
<evidence type="ECO:0000256" key="1">
    <source>
        <dbReference type="SAM" id="MobiDB-lite"/>
    </source>
</evidence>
<feature type="compositionally biased region" description="Acidic residues" evidence="1">
    <location>
        <begin position="225"/>
        <end position="234"/>
    </location>
</feature>
<evidence type="ECO:0000313" key="3">
    <source>
        <dbReference type="Proteomes" id="UP000799779"/>
    </source>
</evidence>
<feature type="compositionally biased region" description="Polar residues" evidence="1">
    <location>
        <begin position="286"/>
        <end position="303"/>
    </location>
</feature>
<accession>A0A6A5WF02</accession>
<sequence length="684" mass="75355">MGLGEDTALDEIMMALFGAEEALEWALKPTTEPKPKPTQKRKPEVLYATPSKVSPNLKTKRDKKQKNTHVAPKSPTTTDSANTTPEKPAGSETASSVSAPKAQKPREKTIHPNMIALPALSQTQIDARKAGETTSKTAVGLTKMKEKHEGDVRIEAKAQSKPSSIKLSKHELKIFKPIPRERGSSMIVDFESVLGVEKEAGKKGAQIVSTMDRLLSGRKRKAEAEDGDDDDDDGEVLRNTVFMADIFDDVRKKRKLDEMRSKNIKRANALDRLKQARAAKAVNAGDENQSSPTTKESVGTTTAAGGIDKSGKRDLKALEVDMIDRGILPEIVNMDMARLTRDGRLKKRDPKEHKAFMENFRKAVEYSKRGEKYPGFKIPTAMDGKAYRISKEKERRDFLLGGYDKTQEVLALPKTHRQIARAPCDPDTIELWKSDLERNLFARFVPPDRMSGALSREFKRDPKTGEEKPLKGSGKGYVYDDAKILVDLRKKNNAILTGQPSDLQGFRGLPLAFRTTKTTIGTSKAGIKRHAVLTKGKTGYAVRGFQVNSPIEHPTTKSIKAQRTKPIPPKAKPIATKPTASRSGKTKPTATKSTSKEPTNTGSTTSQPMMKRGPLAPTNLLRSARHKYNDKATTSVKRETSGSGRRLAANYQPKPPAPRLATRAPPGPGRYVLTPNRFSRNNAS</sequence>
<dbReference type="Proteomes" id="UP000799779">
    <property type="component" value="Unassembled WGS sequence"/>
</dbReference>
<gene>
    <name evidence="2" type="ORF">P154DRAFT_576216</name>
</gene>
<evidence type="ECO:0000313" key="2">
    <source>
        <dbReference type="EMBL" id="KAF2000192.1"/>
    </source>
</evidence>
<feature type="compositionally biased region" description="Low complexity" evidence="1">
    <location>
        <begin position="572"/>
        <end position="599"/>
    </location>
</feature>
<organism evidence="2 3">
    <name type="scientific">Amniculicola lignicola CBS 123094</name>
    <dbReference type="NCBI Taxonomy" id="1392246"/>
    <lineage>
        <taxon>Eukaryota</taxon>
        <taxon>Fungi</taxon>
        <taxon>Dikarya</taxon>
        <taxon>Ascomycota</taxon>
        <taxon>Pezizomycotina</taxon>
        <taxon>Dothideomycetes</taxon>
        <taxon>Pleosporomycetidae</taxon>
        <taxon>Pleosporales</taxon>
        <taxon>Amniculicolaceae</taxon>
        <taxon>Amniculicola</taxon>
    </lineage>
</organism>
<feature type="compositionally biased region" description="Basic residues" evidence="1">
    <location>
        <begin position="58"/>
        <end position="67"/>
    </location>
</feature>
<feature type="region of interest" description="Disordered" evidence="1">
    <location>
        <begin position="278"/>
        <end position="309"/>
    </location>
</feature>
<reference evidence="2" key="1">
    <citation type="journal article" date="2020" name="Stud. Mycol.">
        <title>101 Dothideomycetes genomes: a test case for predicting lifestyles and emergence of pathogens.</title>
        <authorList>
            <person name="Haridas S."/>
            <person name="Albert R."/>
            <person name="Binder M."/>
            <person name="Bloem J."/>
            <person name="Labutti K."/>
            <person name="Salamov A."/>
            <person name="Andreopoulos B."/>
            <person name="Baker S."/>
            <person name="Barry K."/>
            <person name="Bills G."/>
            <person name="Bluhm B."/>
            <person name="Cannon C."/>
            <person name="Castanera R."/>
            <person name="Culley D."/>
            <person name="Daum C."/>
            <person name="Ezra D."/>
            <person name="Gonzalez J."/>
            <person name="Henrissat B."/>
            <person name="Kuo A."/>
            <person name="Liang C."/>
            <person name="Lipzen A."/>
            <person name="Lutzoni F."/>
            <person name="Magnuson J."/>
            <person name="Mondo S."/>
            <person name="Nolan M."/>
            <person name="Ohm R."/>
            <person name="Pangilinan J."/>
            <person name="Park H.-J."/>
            <person name="Ramirez L."/>
            <person name="Alfaro M."/>
            <person name="Sun H."/>
            <person name="Tritt A."/>
            <person name="Yoshinaga Y."/>
            <person name="Zwiers L.-H."/>
            <person name="Turgeon B."/>
            <person name="Goodwin S."/>
            <person name="Spatafora J."/>
            <person name="Crous P."/>
            <person name="Grigoriev I."/>
        </authorList>
    </citation>
    <scope>NUCLEOTIDE SEQUENCE</scope>
    <source>
        <strain evidence="2">CBS 123094</strain>
    </source>
</reference>
<name>A0A6A5WF02_9PLEO</name>
<feature type="region of interest" description="Disordered" evidence="1">
    <location>
        <begin position="213"/>
        <end position="235"/>
    </location>
</feature>
<protein>
    <submittedName>
        <fullName evidence="2">Uncharacterized protein</fullName>
    </submittedName>
</protein>
<feature type="region of interest" description="Disordered" evidence="1">
    <location>
        <begin position="26"/>
        <end position="151"/>
    </location>
</feature>
<proteinExistence type="predicted"/>
<dbReference type="AlphaFoldDB" id="A0A6A5WF02"/>